<dbReference type="SUPFAM" id="SSF48695">
    <property type="entry name" value="Multiheme cytochromes"/>
    <property type="match status" value="1"/>
</dbReference>
<evidence type="ECO:0000256" key="5">
    <source>
        <dbReference type="ARBA" id="ARBA00023004"/>
    </source>
</evidence>
<reference evidence="10" key="2">
    <citation type="submission" date="2019-01" db="EMBL/GenBank/DDBJ databases">
        <title>Genome sequence of Desulfonema ishimotonii strain Tokyo 01.</title>
        <authorList>
            <person name="Fukui M."/>
        </authorList>
    </citation>
    <scope>NUCLEOTIDE SEQUENCE [LARGE SCALE GENOMIC DNA]</scope>
    <source>
        <strain evidence="10">Tokyo 01</strain>
    </source>
</reference>
<keyword evidence="10" id="KW-1185">Reference proteome</keyword>
<dbReference type="OrthoDB" id="5421852at2"/>
<dbReference type="Pfam" id="PF02085">
    <property type="entry name" value="Cytochrom_CIII"/>
    <property type="match status" value="1"/>
</dbReference>
<dbReference type="CDD" id="cd08168">
    <property type="entry name" value="Cytochrom_C3"/>
    <property type="match status" value="1"/>
</dbReference>
<dbReference type="InterPro" id="IPR020942">
    <property type="entry name" value="Cyt_c_III_dom"/>
</dbReference>
<reference evidence="10" key="1">
    <citation type="submission" date="2017-11" db="EMBL/GenBank/DDBJ databases">
        <authorList>
            <person name="Watanabe M."/>
            <person name="Kojima H."/>
        </authorList>
    </citation>
    <scope>NUCLEOTIDE SEQUENCE [LARGE SCALE GENOMIC DNA]</scope>
    <source>
        <strain evidence="10">Tokyo 01</strain>
    </source>
</reference>
<keyword evidence="2 6" id="KW-0349">Heme</keyword>
<protein>
    <submittedName>
        <fullName evidence="9">Cytochrome c, class III family protein</fullName>
    </submittedName>
</protein>
<feature type="binding site" description="axial binding residue" evidence="6">
    <location>
        <position position="147"/>
    </location>
    <ligand>
        <name>heme c</name>
        <dbReference type="ChEBI" id="CHEBI:61717"/>
        <label>1</label>
    </ligand>
    <ligandPart>
        <name>Fe</name>
        <dbReference type="ChEBI" id="CHEBI:18248"/>
    </ligandPart>
</feature>
<feature type="binding site" description="axial binding residue" evidence="6">
    <location>
        <position position="172"/>
    </location>
    <ligand>
        <name>heme c</name>
        <dbReference type="ChEBI" id="CHEBI:61717"/>
        <label>1</label>
    </ligand>
    <ligandPart>
        <name>Fe</name>
        <dbReference type="ChEBI" id="CHEBI:18248"/>
    </ligandPart>
</feature>
<evidence type="ECO:0000313" key="10">
    <source>
        <dbReference type="Proteomes" id="UP000288096"/>
    </source>
</evidence>
<evidence type="ECO:0000256" key="7">
    <source>
        <dbReference type="SAM" id="Phobius"/>
    </source>
</evidence>
<gene>
    <name evidence="9" type="ORF">DENIS_0033</name>
</gene>
<feature type="domain" description="Class III cytochrome C" evidence="8">
    <location>
        <begin position="115"/>
        <end position="224"/>
    </location>
</feature>
<proteinExistence type="predicted"/>
<evidence type="ECO:0000256" key="3">
    <source>
        <dbReference type="ARBA" id="ARBA00022723"/>
    </source>
</evidence>
<feature type="binding site" description="covalent" evidence="6">
    <location>
        <position position="133"/>
    </location>
    <ligand>
        <name>heme c</name>
        <dbReference type="ChEBI" id="CHEBI:61717"/>
        <label>4</label>
    </ligand>
</feature>
<dbReference type="GO" id="GO:0046872">
    <property type="term" value="F:metal ion binding"/>
    <property type="evidence" value="ECO:0007669"/>
    <property type="project" value="UniProtKB-KW"/>
</dbReference>
<feature type="binding site" description="axial binding residue" evidence="6">
    <location>
        <position position="223"/>
    </location>
    <ligand>
        <name>heme c</name>
        <dbReference type="ChEBI" id="CHEBI:61717"/>
        <label>1</label>
    </ligand>
    <ligandPart>
        <name>Fe</name>
        <dbReference type="ChEBI" id="CHEBI:18248"/>
    </ligandPart>
</feature>
<sequence>MDRKTLVLMLTEALLIVVLVVVIALDFNKAPAEKHVAASHDAVHEEAAQDAAVEEKTEVAEAPAAKEVAKAEIKEEAPEAEEVAEKEEVKKEVAEKAEKAAPAAAGKTEVADVIAMDNPTYAKHKKTIVQFTHKKHIEEYKLSCGECHHDEKAEPLKDLKMGDAVQGCIACHDKPGKAPKEVKDKAEKLTYHTNALHKNCIDCHKAHNKKNNTKAAPASCGQCHVKKK</sequence>
<keyword evidence="7" id="KW-0812">Transmembrane</keyword>
<evidence type="ECO:0000256" key="4">
    <source>
        <dbReference type="ARBA" id="ARBA00022982"/>
    </source>
</evidence>
<evidence type="ECO:0000313" key="9">
    <source>
        <dbReference type="EMBL" id="GBC59103.1"/>
    </source>
</evidence>
<dbReference type="InterPro" id="IPR036280">
    <property type="entry name" value="Multihaem_cyt_sf"/>
</dbReference>
<keyword evidence="5 6" id="KW-0408">Iron</keyword>
<feature type="binding site" description="axial binding residue" evidence="6">
    <location>
        <position position="144"/>
    </location>
    <ligand>
        <name>heme c</name>
        <dbReference type="ChEBI" id="CHEBI:61717"/>
        <label>1</label>
    </ligand>
    <ligandPart>
        <name>Fe</name>
        <dbReference type="ChEBI" id="CHEBI:18248"/>
    </ligandPart>
</feature>
<keyword evidence="1" id="KW-0813">Transport</keyword>
<dbReference type="InterPro" id="IPR002322">
    <property type="entry name" value="Cyt_c_III"/>
</dbReference>
<feature type="binding site" description="axial binding residue" evidence="6">
    <location>
        <position position="149"/>
    </location>
    <ligand>
        <name>heme c</name>
        <dbReference type="ChEBI" id="CHEBI:61717"/>
        <label>1</label>
    </ligand>
    <ligandPart>
        <name>Fe</name>
        <dbReference type="ChEBI" id="CHEBI:18248"/>
    </ligandPart>
</feature>
<comment type="caution">
    <text evidence="9">The sequence shown here is derived from an EMBL/GenBank/DDBJ whole genome shotgun (WGS) entry which is preliminary data.</text>
</comment>
<feature type="binding site" description="axial binding residue" evidence="6">
    <location>
        <position position="204"/>
    </location>
    <ligand>
        <name>heme c</name>
        <dbReference type="ChEBI" id="CHEBI:61717"/>
        <label>1</label>
    </ligand>
    <ligandPart>
        <name>Fe</name>
        <dbReference type="ChEBI" id="CHEBI:18248"/>
    </ligandPart>
</feature>
<feature type="transmembrane region" description="Helical" evidence="7">
    <location>
        <begin position="6"/>
        <end position="25"/>
    </location>
</feature>
<dbReference type="RefSeq" id="WP_124326642.1">
    <property type="nucleotide sequence ID" value="NZ_BEXT01000001.1"/>
</dbReference>
<feature type="binding site" description="axial binding residue" evidence="6">
    <location>
        <position position="200"/>
    </location>
    <ligand>
        <name>heme c</name>
        <dbReference type="ChEBI" id="CHEBI:61717"/>
        <label>1</label>
    </ligand>
    <ligandPart>
        <name>Fe</name>
        <dbReference type="ChEBI" id="CHEBI:18248"/>
    </ligandPart>
</feature>
<dbReference type="PRINTS" id="PR00609">
    <property type="entry name" value="CYTOCHROMEC3"/>
</dbReference>
<dbReference type="GO" id="GO:0020037">
    <property type="term" value="F:heme binding"/>
    <property type="evidence" value="ECO:0007669"/>
    <property type="project" value="InterPro"/>
</dbReference>
<keyword evidence="3 6" id="KW-0479">Metal-binding</keyword>
<keyword evidence="7" id="KW-1133">Transmembrane helix</keyword>
<feature type="binding site" description="axial binding residue" evidence="6">
    <location>
        <position position="148"/>
    </location>
    <ligand>
        <name>heme c</name>
        <dbReference type="ChEBI" id="CHEBI:61717"/>
        <label>1</label>
    </ligand>
    <ligandPart>
        <name>Fe</name>
        <dbReference type="ChEBI" id="CHEBI:18248"/>
    </ligandPart>
</feature>
<dbReference type="AlphaFoldDB" id="A0A401FQ40"/>
<feature type="binding site" description="covalent" evidence="6">
    <location>
        <position position="136"/>
    </location>
    <ligand>
        <name>heme c</name>
        <dbReference type="ChEBI" id="CHEBI:61717"/>
        <label>4</label>
    </ligand>
</feature>
<accession>A0A401FQ40</accession>
<dbReference type="Gene3D" id="3.90.10.10">
    <property type="entry name" value="Cytochrome C3"/>
    <property type="match status" value="1"/>
</dbReference>
<organism evidence="9 10">
    <name type="scientific">Desulfonema ishimotonii</name>
    <dbReference type="NCBI Taxonomy" id="45657"/>
    <lineage>
        <taxon>Bacteria</taxon>
        <taxon>Pseudomonadati</taxon>
        <taxon>Thermodesulfobacteriota</taxon>
        <taxon>Desulfobacteria</taxon>
        <taxon>Desulfobacterales</taxon>
        <taxon>Desulfococcaceae</taxon>
        <taxon>Desulfonema</taxon>
    </lineage>
</organism>
<dbReference type="Proteomes" id="UP000288096">
    <property type="component" value="Unassembled WGS sequence"/>
</dbReference>
<name>A0A401FQ40_9BACT</name>
<dbReference type="EMBL" id="BEXT01000001">
    <property type="protein sequence ID" value="GBC59103.1"/>
    <property type="molecule type" value="Genomic_DNA"/>
</dbReference>
<feature type="binding site" description="axial binding residue" evidence="6">
    <location>
        <position position="224"/>
    </location>
    <ligand>
        <name>heme c</name>
        <dbReference type="ChEBI" id="CHEBI:61717"/>
        <label>1</label>
    </ligand>
    <ligandPart>
        <name>Fe</name>
        <dbReference type="ChEBI" id="CHEBI:18248"/>
    </ligandPart>
</feature>
<feature type="binding site" description="axial binding residue" evidence="6">
    <location>
        <position position="203"/>
    </location>
    <ligand>
        <name>heme c</name>
        <dbReference type="ChEBI" id="CHEBI:61717"/>
        <label>1</label>
    </ligand>
    <ligandPart>
        <name>Fe</name>
        <dbReference type="ChEBI" id="CHEBI:18248"/>
    </ligandPart>
</feature>
<evidence type="ECO:0000259" key="8">
    <source>
        <dbReference type="Pfam" id="PF02085"/>
    </source>
</evidence>
<evidence type="ECO:0000256" key="6">
    <source>
        <dbReference type="PIRSR" id="PIRSR602322-1"/>
    </source>
</evidence>
<evidence type="ECO:0000256" key="2">
    <source>
        <dbReference type="ARBA" id="ARBA00022617"/>
    </source>
</evidence>
<comment type="cofactor">
    <cofactor evidence="6">
        <name>heme c</name>
        <dbReference type="ChEBI" id="CHEBI:61717"/>
    </cofactor>
    <text evidence="6">Binds 4 heme c groups covalently per monomer.</text>
</comment>
<keyword evidence="4" id="KW-0249">Electron transport</keyword>
<evidence type="ECO:0000256" key="1">
    <source>
        <dbReference type="ARBA" id="ARBA00022448"/>
    </source>
</evidence>
<feature type="binding site" description="axial binding residue" evidence="6">
    <location>
        <position position="220"/>
    </location>
    <ligand>
        <name>heme c</name>
        <dbReference type="ChEBI" id="CHEBI:61717"/>
        <label>1</label>
    </ligand>
    <ligandPart>
        <name>Fe</name>
        <dbReference type="ChEBI" id="CHEBI:18248"/>
    </ligandPart>
</feature>
<feature type="binding site" description="axial binding residue" evidence="6">
    <location>
        <position position="171"/>
    </location>
    <ligand>
        <name>heme c</name>
        <dbReference type="ChEBI" id="CHEBI:61717"/>
        <label>1</label>
    </ligand>
    <ligandPart>
        <name>Fe</name>
        <dbReference type="ChEBI" id="CHEBI:18248"/>
    </ligandPart>
</feature>
<keyword evidence="7" id="KW-0472">Membrane</keyword>
<dbReference type="GO" id="GO:0009055">
    <property type="term" value="F:electron transfer activity"/>
    <property type="evidence" value="ECO:0007669"/>
    <property type="project" value="InterPro"/>
</dbReference>